<feature type="region of interest" description="Disordered" evidence="1">
    <location>
        <begin position="1"/>
        <end position="80"/>
    </location>
</feature>
<organism evidence="2 3">
    <name type="scientific">Saguinus oedipus</name>
    <name type="common">Cotton-top tamarin</name>
    <name type="synonym">Oedipomidas oedipus</name>
    <dbReference type="NCBI Taxonomy" id="9490"/>
    <lineage>
        <taxon>Eukaryota</taxon>
        <taxon>Metazoa</taxon>
        <taxon>Chordata</taxon>
        <taxon>Craniata</taxon>
        <taxon>Vertebrata</taxon>
        <taxon>Euteleostomi</taxon>
        <taxon>Mammalia</taxon>
        <taxon>Eutheria</taxon>
        <taxon>Euarchontoglires</taxon>
        <taxon>Primates</taxon>
        <taxon>Haplorrhini</taxon>
        <taxon>Platyrrhini</taxon>
        <taxon>Cebidae</taxon>
        <taxon>Callitrichinae</taxon>
        <taxon>Saguinus</taxon>
    </lineage>
</organism>
<feature type="compositionally biased region" description="Basic and acidic residues" evidence="1">
    <location>
        <begin position="54"/>
        <end position="63"/>
    </location>
</feature>
<evidence type="ECO:0000256" key="1">
    <source>
        <dbReference type="SAM" id="MobiDB-lite"/>
    </source>
</evidence>
<sequence length="80" mass="8881">MLKLFRTRNGMESQQQAQAGDPHRASHGKEDEEGDHESEEPSGRRQGKAQNGTEEERLLERRVSGTASDQAAKHLSNAKP</sequence>
<keyword evidence="3" id="KW-1185">Reference proteome</keyword>
<feature type="compositionally biased region" description="Acidic residues" evidence="1">
    <location>
        <begin position="31"/>
        <end position="40"/>
    </location>
</feature>
<dbReference type="Proteomes" id="UP001266305">
    <property type="component" value="Unassembled WGS sequence"/>
</dbReference>
<accession>A0ABQ9WCK4</accession>
<proteinExistence type="predicted"/>
<feature type="compositionally biased region" description="Basic and acidic residues" evidence="1">
    <location>
        <begin position="21"/>
        <end position="30"/>
    </location>
</feature>
<evidence type="ECO:0000313" key="2">
    <source>
        <dbReference type="EMBL" id="KAK2118794.1"/>
    </source>
</evidence>
<reference evidence="2 3" key="1">
    <citation type="submission" date="2023-05" db="EMBL/GenBank/DDBJ databases">
        <title>B98-5 Cell Line De Novo Hybrid Assembly: An Optical Mapping Approach.</title>
        <authorList>
            <person name="Kananen K."/>
            <person name="Auerbach J.A."/>
            <person name="Kautto E."/>
            <person name="Blachly J.S."/>
        </authorList>
    </citation>
    <scope>NUCLEOTIDE SEQUENCE [LARGE SCALE GENOMIC DNA]</scope>
    <source>
        <strain evidence="2">B95-8</strain>
        <tissue evidence="2">Cell line</tissue>
    </source>
</reference>
<dbReference type="EMBL" id="JASSZA010000001">
    <property type="protein sequence ID" value="KAK2118794.1"/>
    <property type="molecule type" value="Genomic_DNA"/>
</dbReference>
<evidence type="ECO:0000313" key="3">
    <source>
        <dbReference type="Proteomes" id="UP001266305"/>
    </source>
</evidence>
<gene>
    <name evidence="2" type="ORF">P7K49_000180</name>
</gene>
<comment type="caution">
    <text evidence="2">The sequence shown here is derived from an EMBL/GenBank/DDBJ whole genome shotgun (WGS) entry which is preliminary data.</text>
</comment>
<name>A0ABQ9WCK4_SAGOE</name>
<protein>
    <submittedName>
        <fullName evidence="2">Uncharacterized protein</fullName>
    </submittedName>
</protein>